<dbReference type="RefSeq" id="WP_102390970.1">
    <property type="nucleotide sequence ID" value="NZ_MDAL01000021.1"/>
</dbReference>
<dbReference type="Gene3D" id="2.150.10.10">
    <property type="entry name" value="Serralysin-like metalloprotease, C-terminal"/>
    <property type="match status" value="2"/>
</dbReference>
<protein>
    <submittedName>
        <fullName evidence="3">Uncharacterized protein</fullName>
    </submittedName>
</protein>
<evidence type="ECO:0000256" key="2">
    <source>
        <dbReference type="SAM" id="MobiDB-lite"/>
    </source>
</evidence>
<feature type="region of interest" description="Disordered" evidence="2">
    <location>
        <begin position="511"/>
        <end position="551"/>
    </location>
</feature>
<dbReference type="GO" id="GO:0005509">
    <property type="term" value="F:calcium ion binding"/>
    <property type="evidence" value="ECO:0007669"/>
    <property type="project" value="InterPro"/>
</dbReference>
<keyword evidence="1" id="KW-0106">Calcium</keyword>
<feature type="region of interest" description="Disordered" evidence="2">
    <location>
        <begin position="1529"/>
        <end position="1587"/>
    </location>
</feature>
<evidence type="ECO:0000313" key="3">
    <source>
        <dbReference type="EMBL" id="PMN91540.1"/>
    </source>
</evidence>
<dbReference type="PROSITE" id="PS00330">
    <property type="entry name" value="HEMOLYSIN_CALCIUM"/>
    <property type="match status" value="2"/>
</dbReference>
<dbReference type="EMBL" id="MDAL01000021">
    <property type="protein sequence ID" value="PMN91540.1"/>
    <property type="molecule type" value="Genomic_DNA"/>
</dbReference>
<comment type="caution">
    <text evidence="3">The sequence shown here is derived from an EMBL/GenBank/DDBJ whole genome shotgun (WGS) entry which is preliminary data.</text>
</comment>
<dbReference type="Proteomes" id="UP000235387">
    <property type="component" value="Unassembled WGS sequence"/>
</dbReference>
<dbReference type="NCBIfam" id="NF033682">
    <property type="entry name" value="retention_LapA"/>
    <property type="match status" value="1"/>
</dbReference>
<dbReference type="SUPFAM" id="SSF51120">
    <property type="entry name" value="beta-Roll"/>
    <property type="match status" value="2"/>
</dbReference>
<feature type="region of interest" description="Disordered" evidence="2">
    <location>
        <begin position="729"/>
        <end position="768"/>
    </location>
</feature>
<reference evidence="4" key="1">
    <citation type="submission" date="2016-07" db="EMBL/GenBank/DDBJ databases">
        <title>Nontailed viruses are major unrecognized killers of bacteria in the ocean.</title>
        <authorList>
            <person name="Kauffman K."/>
            <person name="Hussain F."/>
            <person name="Yang J."/>
            <person name="Arevalo P."/>
            <person name="Brown J."/>
            <person name="Cutler M."/>
            <person name="Kelly L."/>
            <person name="Polz M.F."/>
        </authorList>
    </citation>
    <scope>NUCLEOTIDE SEQUENCE [LARGE SCALE GENOMIC DNA]</scope>
    <source>
        <strain evidence="4">10N.261.45.A10</strain>
    </source>
</reference>
<dbReference type="PRINTS" id="PR00313">
    <property type="entry name" value="CABNDNGRPT"/>
</dbReference>
<dbReference type="InterPro" id="IPR011049">
    <property type="entry name" value="Serralysin-like_metalloprot_C"/>
</dbReference>
<dbReference type="Pfam" id="PF00353">
    <property type="entry name" value="HemolysinCabind"/>
    <property type="match status" value="2"/>
</dbReference>
<feature type="region of interest" description="Disordered" evidence="2">
    <location>
        <begin position="1847"/>
        <end position="1875"/>
    </location>
</feature>
<feature type="region of interest" description="Disordered" evidence="2">
    <location>
        <begin position="156"/>
        <end position="207"/>
    </location>
</feature>
<name>A0A2N7LAM4_9GAMM</name>
<feature type="compositionally biased region" description="Polar residues" evidence="2">
    <location>
        <begin position="730"/>
        <end position="757"/>
    </location>
</feature>
<organism evidence="3 4">
    <name type="scientific">Enterovibrio norvegicus</name>
    <dbReference type="NCBI Taxonomy" id="188144"/>
    <lineage>
        <taxon>Bacteria</taxon>
        <taxon>Pseudomonadati</taxon>
        <taxon>Pseudomonadota</taxon>
        <taxon>Gammaproteobacteria</taxon>
        <taxon>Vibrionales</taxon>
        <taxon>Vibrionaceae</taxon>
        <taxon>Enterovibrio</taxon>
    </lineage>
</organism>
<feature type="compositionally biased region" description="Polar residues" evidence="2">
    <location>
        <begin position="536"/>
        <end position="551"/>
    </location>
</feature>
<proteinExistence type="predicted"/>
<accession>A0A2N7LAM4</accession>
<dbReference type="InterPro" id="IPR047777">
    <property type="entry name" value="LapA-like_RM"/>
</dbReference>
<evidence type="ECO:0000256" key="1">
    <source>
        <dbReference type="ARBA" id="ARBA00022837"/>
    </source>
</evidence>
<feature type="compositionally biased region" description="Polar residues" evidence="2">
    <location>
        <begin position="1539"/>
        <end position="1581"/>
    </location>
</feature>
<dbReference type="InterPro" id="IPR018511">
    <property type="entry name" value="Hemolysin-typ_Ca-bd_CS"/>
</dbReference>
<gene>
    <name evidence="3" type="ORF">BCT23_16710</name>
</gene>
<dbReference type="InterPro" id="IPR019960">
    <property type="entry name" value="T1SS_VCA0849"/>
</dbReference>
<evidence type="ECO:0000313" key="4">
    <source>
        <dbReference type="Proteomes" id="UP000235387"/>
    </source>
</evidence>
<sequence length="3873" mass="405134">MIGHEFDSKLDVIEVRGQAFLVTNDARIIGLEKGMHIAPNQVLLTNNDSDVVVALDGNVFQIDSQCASCLVPATAGQDASIATTQIQAYFNGEVLDSDLPLNLDVAQLQELILQGVDPTELFEAAAAGEAAEGSSNAGFVVIEYLNASTLAEAGFDTTGPSGDSNIIPDFFGDDDNRNDGGNDGGDTTPPVPPPHVDGAGGQRISLSVDEGDLDNSPYGTPTTAAFTIEAGTEALNPRTLQIAPSALAQFETELSTITSGGELVVFTRSSTASGDTGTFTLVGTVDGEVVITLTVTATQDGDDLAVSATLEQSAPLDHLSGSGTYIEINGDAITIDLPLQVADSSGDLLQEPAQIQLISNDGAAPVVGNASIEIEEPQNNPVSEKRESTTEGIDLGSDNIAKIEFDDTQAKLAFDGVTSHDQETWVDTSVDGVVTLRVVGSDEVVLEISLKAPSAPGETAAYEVTQFLPIDQDEDVVGDGNFEQSTFTLPFKVYDNDGDVSNDSEVTFTIKDGVPTTGGERLNAAGDPEDFLSIDESGSSQDTSERNSATGSFDIEAASDKLMPDTLSIEDFASIQTELMELQNNAGENVDDVSLVESTDASGNRVLTITASIGGEPALEFVFTATQAARAIDVTVETAFHQYTPLIHPQDPDAAQQSGYVTADDNTITIKIPVQIQDSDGNSLINPDTTFDPSAPDHQGRVVTFEVTDNATATVTETTVDDITVDESGIDSSATSHQGSQASGTLNIDDTNDSGDPNSLDVHDGTGDTLEDFNFETDYVTYPDGQPVESGGFPVRMEQRPEGDTFPKTYYGIADDNSGDLRDVYKVVLASDGTFSFELLAGLDHAEGDGINTLTFNLTAFATDADGDVASKITVPITVTDDIPRTEGNLAIDIDDLDVGAISINVFEISDPSQNPGIEDLQGADSDTLITRIFNGEEWVDVSTRLESEIDIFSEADPSIHIGTVVIDPTTDPVGQITFTLADEEFTGSIDQSLRYEVTDGDGDKVEGSISLIIDVDAAGGQKVSLTVNEGDLDDATYSEASSSTFAIEAGTERLVPGSLQIAPSALALFESELATITAGGEPVVFTHSVEGDDVGTFTLVGKVGDEVVVTLTVVAEQDGNSLSVTATLDQTAPLDHSSGTGTYVNIDGDQLTINLPLQVEDTTGELMLVPAEITMVSNDGAPPSVDDVAIEIQEPQLDATDPVVSSTSDGVDLGSDEISKIVFDATAAESAFDGITSNGEETYVDTSVEGVLTLRVTGTDEAVLEIAMKAPESSGDDVSYEVKQFLPFDQNEDVSGDGNFEQSTFNLPFTVFDADGDESNSAEVSITIKDGVPTTGGEQLDGSGNPVDILELNENVTTQDASESNSATGSFDLIATSDKLVPDTLSIEDFASLQTELMELQNNEGENVDSVTLVESVDGDGNRVLTVAASVGGETVLEFVFTATQAADSLDVTVETAFHQYAPLNHPQDPDAAQQEGDVTANGDVISIKIPVQILDTDGNSLINPDSTYDPSAPDTQGRIVTFEIKDDQVDTAEESTADTLTVNESSIDGSATSHQGSQASGNLNIDDTNDSGNPNNLDTNDGAGDTLKDFNFETDFVTYPDGQPVLSGDFPVRMEQRPEGDTFPKTYVGFADDNSGDARDVFTVVLESDGSFSFELLAGLDHAEGDGINTLSFNLTAFATDADGDVVSQITVPITVTDDVPRTEGNLAIEIGDLVGTPATVSLDVFEITDPSQNPGIEDLQGADSSTLITRLFNGIEWVDVSTRRDSEIEIYSETDNSIQIGTVEIDPRTDPVGQITFTSTDSNVIGSVDQNILFEVTDADGDMVEGSIALTIEDQTPTIVVNPSASGEQQEISGVEDQGQDNTDTESDGVTPANGIAINMQLSVGDNDLGEALEENGSLVLNGEVTLATRDAAGDIGGTFYFNGTAITPDGDGNIVFDSTMFEAVDGSDPVTFNLVGITFVPDPDYSSYDDTDLIEFDVELEVNGHDPVFTSSPMQINIDGIADTPSITLIGDAADGVFEIQEDHNPFDPFNPEPFRLGDLVSTELQDTDGSETLRLEITLSPDVGELRGGRIVLEDGVWKLADPSLLSGVSFTPDENFSGDITVTVKAISTESDPASVDTAETDTSFIIRVEPVADDARLTTRRVFGTEDAGNADPDIAEGNTAIALGSAITLQSLEDTDGSEELFVRIFDIPDGAVLQLNDGTTITPLTDTDRVSIDDLDKLEIVPPVHSNENFTLQVEGIVIDTATGSADSERIISAEPIDVVITGVADVPVFDVNNPGTDAGEWAFDTDTGVVSTTVPEDGLAGDGLVAVDFNLVSGENALSPSDTSESLSLIISNLPEGLSFVQIDGSGAETEVEITFAGWVTNDAGESVQSYVIDHSAFADGNVYIKLPPNLTEDIKIDARLVATENDGDEAVLDTAIEIKIDTPQIDAEDYVESTSIGKEDEWVDINWKPDLSIAGIDESNAQGAEEIVVGAVISGFEATDSVQLVKGTDVITLTPTGGTIVISEAQITDGYQLQVKRAENSDVDLTLNTVVTVRQTDFEDPSIFTEKDIEGVVNIDIEAKVEDDGLLTFVDSAGNSTSTLSTETNGVLELKNAIRYDELDLSSDEVPIKVVITDLAEGFYVTNSLYDGNGGWILNDPDDFSIVAPENSSGTTTFTMTALVVDEGDNGEGDVSLPVQVSSNTITLTYQNDTDTGNIAQVITVPTDPVVATGDEDNPISLQSLGEALNVTWPATGDTEFDQVSFIIKGEDLPVGAVVGGANYHVETDIYVFDPPGIQSSGNPYPDGFDLSELTITAPDDFAGELQIPISIVNVDSSSGNTSTSDVIVELHVNPLADVLPPAGAEQPSDNSTDYSFSLTVKETQGLDENQQPVTGTATEEVVAGEALEDGLVILSIAGALADEDAVNGEETISNAVLTVDDSMGKFVLPDGTESTTISMAGIDITDIKFKPAPDFSGEVTIDASLTITDTATIDGAQVSDSRDVTTSFSFDVTPVNDTVTITQDGVELADGEVIEVEGTEDVSGGISLASIGASFSDVDGSETLASVIVSNVPEGFTLNVPASNAGEGQWVIAAEDLSNLTNLSEIALVPPKDFSGTVDFILTIYTKEAGLNFVVGESQDLTLTVIPEGDGATASVVSTASTVEDTAVTLEMEINAIDANPSLSTAGQPAGVSFTENGPETLLITVSGIPEGGKIILPDGVIGTVTPETSDGGDVVVMVDDTSLNDLTFLPPPDANGEFVLDLAIQTSDNGQVSADVVNKQVTVSVSAVNDAPVNIIADSYEAEEDTILTITDLQVSDVDVTEGTSIVAVELVVGAGNVLDLVGDTTGIDVTGQGTNTITLEGDIDAINALLAAGVTYEFAGENTSGSDEIQMTTRDRGNFGTGGQKFDRDTVDIIVAPKADLPELTSAAQLASMRAATGALMPLLGLMASVVDPIADEFSVTFSGLGTVGQVVDSTGTPVGTDNGDGTWTFDQGTLAMTDLSTLYLTFSGQPTGDVTITALSDVGDGEPLSSTITVNVDVVDTAADAVLNDTDNSNADLVIDGTANTTVYGGAADDILVGGLGEDILVGGAGDDELWGGERNGTGDGEKDTFAWESGDFGTAAAPATDTIKDFETGVDVIDISAAFAADGIFTFTELANRLDIQTVDGNTRIQVLDESSSPIQNIIVEGKTLDNLLGMDATTLTQDEVLESMLMAGQLVVFDSSATQFGTEADDALVANPAGGRVFAGDGNDTIEAGLGDDILVGGEGDDVYTWTASSVSTTSNTDTIADFELGDSVTGDKLDVSALLPDTVDSSSSIAELLDYIRPEMTDDGLTLHVSQTAGGTEVQDIVLHNVGFTELGLDSGATGTQILDELLQQQALKLD</sequence>
<dbReference type="InterPro" id="IPR001343">
    <property type="entry name" value="Hemolysn_Ca-bd"/>
</dbReference>
<dbReference type="NCBIfam" id="TIGR03661">
    <property type="entry name" value="T1SS_VCA0849"/>
    <property type="match status" value="2"/>
</dbReference>